<dbReference type="GO" id="GO:0006508">
    <property type="term" value="P:proteolysis"/>
    <property type="evidence" value="ECO:0007669"/>
    <property type="project" value="UniProtKB-KW"/>
</dbReference>
<dbReference type="AlphaFoldDB" id="A0AAD9KN72"/>
<name>A0AAD9KN72_RIDPI</name>
<evidence type="ECO:0000256" key="8">
    <source>
        <dbReference type="ARBA" id="ARBA00023145"/>
    </source>
</evidence>
<evidence type="ECO:0000256" key="9">
    <source>
        <dbReference type="ARBA" id="ARBA00023157"/>
    </source>
</evidence>
<dbReference type="SUPFAM" id="SSF54001">
    <property type="entry name" value="Cysteine proteinases"/>
    <property type="match status" value="1"/>
</dbReference>
<evidence type="ECO:0000256" key="5">
    <source>
        <dbReference type="ARBA" id="ARBA00022729"/>
    </source>
</evidence>
<dbReference type="Pfam" id="PF00112">
    <property type="entry name" value="Peptidase_C1"/>
    <property type="match status" value="1"/>
</dbReference>
<dbReference type="InterPro" id="IPR013128">
    <property type="entry name" value="Peptidase_C1A"/>
</dbReference>
<feature type="signal peptide" evidence="11">
    <location>
        <begin position="1"/>
        <end position="20"/>
    </location>
</feature>
<proteinExistence type="inferred from homology"/>
<feature type="domain" description="Peptidase C1A papain C-terminal" evidence="12">
    <location>
        <begin position="63"/>
        <end position="312"/>
    </location>
</feature>
<keyword evidence="9" id="KW-1015">Disulfide bond</keyword>
<dbReference type="EMBL" id="JAODUO010000867">
    <property type="protein sequence ID" value="KAK2173533.1"/>
    <property type="molecule type" value="Genomic_DNA"/>
</dbReference>
<evidence type="ECO:0000256" key="7">
    <source>
        <dbReference type="ARBA" id="ARBA00022807"/>
    </source>
</evidence>
<dbReference type="InterPro" id="IPR025661">
    <property type="entry name" value="Pept_asp_AS"/>
</dbReference>
<keyword evidence="6" id="KW-0378">Hydrolase</keyword>
<protein>
    <recommendedName>
        <fullName evidence="3">cathepsin X</fullName>
        <ecNumber evidence="3">3.4.18.1</ecNumber>
    </recommendedName>
</protein>
<reference evidence="13" key="1">
    <citation type="journal article" date="2023" name="Mol. Biol. Evol.">
        <title>Third-Generation Sequencing Reveals the Adaptive Role of the Epigenome in Three Deep-Sea Polychaetes.</title>
        <authorList>
            <person name="Perez M."/>
            <person name="Aroh O."/>
            <person name="Sun Y."/>
            <person name="Lan Y."/>
            <person name="Juniper S.K."/>
            <person name="Young C.R."/>
            <person name="Angers B."/>
            <person name="Qian P.Y."/>
        </authorList>
    </citation>
    <scope>NUCLEOTIDE SEQUENCE</scope>
    <source>
        <strain evidence="13">R07B-5</strain>
    </source>
</reference>
<evidence type="ECO:0000256" key="6">
    <source>
        <dbReference type="ARBA" id="ARBA00022801"/>
    </source>
</evidence>
<keyword evidence="14" id="KW-1185">Reference proteome</keyword>
<gene>
    <name evidence="13" type="ORF">NP493_868g00032</name>
</gene>
<keyword evidence="4" id="KW-0645">Protease</keyword>
<dbReference type="FunFam" id="3.90.70.10:FF:000060">
    <property type="entry name" value="Cathepsin Z"/>
    <property type="match status" value="1"/>
</dbReference>
<evidence type="ECO:0000313" key="13">
    <source>
        <dbReference type="EMBL" id="KAK2173533.1"/>
    </source>
</evidence>
<evidence type="ECO:0000256" key="1">
    <source>
        <dbReference type="ARBA" id="ARBA00001594"/>
    </source>
</evidence>
<dbReference type="SMART" id="SM00645">
    <property type="entry name" value="Pept_C1"/>
    <property type="match status" value="1"/>
</dbReference>
<evidence type="ECO:0000256" key="2">
    <source>
        <dbReference type="ARBA" id="ARBA00008455"/>
    </source>
</evidence>
<evidence type="ECO:0000313" key="14">
    <source>
        <dbReference type="Proteomes" id="UP001209878"/>
    </source>
</evidence>
<dbReference type="InterPro" id="IPR033157">
    <property type="entry name" value="CTSZ"/>
</dbReference>
<accession>A0AAD9KN72</accession>
<evidence type="ECO:0000256" key="3">
    <source>
        <dbReference type="ARBA" id="ARBA00012516"/>
    </source>
</evidence>
<keyword evidence="7" id="KW-0788">Thiol protease</keyword>
<comment type="similarity">
    <text evidence="2">Belongs to the peptidase C1 family.</text>
</comment>
<dbReference type="GO" id="GO:0016807">
    <property type="term" value="F:cysteine-type carboxypeptidase activity"/>
    <property type="evidence" value="ECO:0007669"/>
    <property type="project" value="UniProtKB-EC"/>
</dbReference>
<sequence>MFRQVLFLLVLGFLASTTTASVKTAEGHQFLGVKPCYDSSFDENVPTVKTYPRPYEVMNLADLPKEWDWRNANRMNYVSPTRNQHIPQYCGSCWAMGTTSALADRINVKRHGSWPSAYLSVQNVIDCADAGSCEGGGQLAVYRYAHETGIPDESCNNYQAKNQNCTKFNQCGDCGFRGCLGVPKYIKYKVGDYGKVSGRDNIKAEIFKNGPVRHGSCCILQLIVRPCGIMVSMALLNYTGGVIADYQPKLMIDHIISVAGWGVDDNETEFWIARNSWGQPWGEDGWFRIVTSAYKGGSTYSLGIETQCVYADPLL</sequence>
<dbReference type="Proteomes" id="UP001209878">
    <property type="component" value="Unassembled WGS sequence"/>
</dbReference>
<dbReference type="InterPro" id="IPR000668">
    <property type="entry name" value="Peptidase_C1A_C"/>
</dbReference>
<comment type="catalytic activity">
    <reaction evidence="1">
        <text>Release of C-terminal amino acid residues with broad specificity, but lacks action on C-terminal proline. Shows weak endopeptidase activity.</text>
        <dbReference type="EC" id="3.4.18.1"/>
    </reaction>
</comment>
<evidence type="ECO:0000256" key="11">
    <source>
        <dbReference type="SAM" id="SignalP"/>
    </source>
</evidence>
<keyword evidence="8" id="KW-0865">Zymogen</keyword>
<dbReference type="InterPro" id="IPR038765">
    <property type="entry name" value="Papain-like_cys_pep_sf"/>
</dbReference>
<dbReference type="Gene3D" id="3.90.70.10">
    <property type="entry name" value="Cysteine proteinases"/>
    <property type="match status" value="1"/>
</dbReference>
<dbReference type="EC" id="3.4.18.1" evidence="3"/>
<feature type="chain" id="PRO_5042011975" description="cathepsin X" evidence="11">
    <location>
        <begin position="21"/>
        <end position="315"/>
    </location>
</feature>
<keyword evidence="10" id="KW-0325">Glycoprotein</keyword>
<dbReference type="PANTHER" id="PTHR12411">
    <property type="entry name" value="CYSTEINE PROTEASE FAMILY C1-RELATED"/>
    <property type="match status" value="1"/>
</dbReference>
<dbReference type="CDD" id="cd02698">
    <property type="entry name" value="Peptidase_C1A_CathepsinX"/>
    <property type="match status" value="1"/>
</dbReference>
<organism evidence="13 14">
    <name type="scientific">Ridgeia piscesae</name>
    <name type="common">Tubeworm</name>
    <dbReference type="NCBI Taxonomy" id="27915"/>
    <lineage>
        <taxon>Eukaryota</taxon>
        <taxon>Metazoa</taxon>
        <taxon>Spiralia</taxon>
        <taxon>Lophotrochozoa</taxon>
        <taxon>Annelida</taxon>
        <taxon>Polychaeta</taxon>
        <taxon>Sedentaria</taxon>
        <taxon>Canalipalpata</taxon>
        <taxon>Sabellida</taxon>
        <taxon>Siboglinidae</taxon>
        <taxon>Ridgeia</taxon>
    </lineage>
</organism>
<evidence type="ECO:0000259" key="12">
    <source>
        <dbReference type="SMART" id="SM00645"/>
    </source>
</evidence>
<comment type="caution">
    <text evidence="13">The sequence shown here is derived from an EMBL/GenBank/DDBJ whole genome shotgun (WGS) entry which is preliminary data.</text>
</comment>
<keyword evidence="5 11" id="KW-0732">Signal</keyword>
<evidence type="ECO:0000256" key="10">
    <source>
        <dbReference type="ARBA" id="ARBA00023180"/>
    </source>
</evidence>
<dbReference type="PROSITE" id="PS00640">
    <property type="entry name" value="THIOL_PROTEASE_ASN"/>
    <property type="match status" value="1"/>
</dbReference>
<evidence type="ECO:0000256" key="4">
    <source>
        <dbReference type="ARBA" id="ARBA00022670"/>
    </source>
</evidence>